<dbReference type="Pfam" id="PF13923">
    <property type="entry name" value="zf-C3HC4_2"/>
    <property type="match status" value="1"/>
</dbReference>
<dbReference type="InterPro" id="IPR001841">
    <property type="entry name" value="Znf_RING"/>
</dbReference>
<dbReference type="GO" id="GO:0000209">
    <property type="term" value="P:protein polyubiquitination"/>
    <property type="evidence" value="ECO:0007669"/>
    <property type="project" value="TreeGrafter"/>
</dbReference>
<evidence type="ECO:0000259" key="10">
    <source>
        <dbReference type="PROSITE" id="PS50089"/>
    </source>
</evidence>
<dbReference type="EMBL" id="JWZT01005020">
    <property type="protein sequence ID" value="KII62300.1"/>
    <property type="molecule type" value="Genomic_DNA"/>
</dbReference>
<evidence type="ECO:0000256" key="6">
    <source>
        <dbReference type="ARBA" id="ARBA00022833"/>
    </source>
</evidence>
<evidence type="ECO:0000256" key="3">
    <source>
        <dbReference type="ARBA" id="ARBA00022679"/>
    </source>
</evidence>
<proteinExistence type="predicted"/>
<name>A0A0C2M5F9_THEKT</name>
<evidence type="ECO:0000256" key="8">
    <source>
        <dbReference type="ARBA" id="ARBA00023163"/>
    </source>
</evidence>
<comment type="catalytic activity">
    <reaction evidence="1">
        <text>S-ubiquitinyl-[E2 ubiquitin-conjugating enzyme]-L-cysteine + [acceptor protein]-L-lysine = [E2 ubiquitin-conjugating enzyme]-L-cysteine + N(6)-ubiquitinyl-[acceptor protein]-L-lysine.</text>
        <dbReference type="EC" id="2.3.2.27"/>
    </reaction>
</comment>
<dbReference type="EC" id="2.3.2.27" evidence="2"/>
<dbReference type="AlphaFoldDB" id="A0A0C2M5F9"/>
<dbReference type="PANTHER" id="PTHR46077:SF1">
    <property type="entry name" value="TOP1 BINDING ARGININE_SERINE RICH PROTEIN, E3 UBIQUITIN LIGASE"/>
    <property type="match status" value="1"/>
</dbReference>
<dbReference type="Proteomes" id="UP000031668">
    <property type="component" value="Unassembled WGS sequence"/>
</dbReference>
<evidence type="ECO:0000256" key="5">
    <source>
        <dbReference type="ARBA" id="ARBA00022771"/>
    </source>
</evidence>
<dbReference type="OrthoDB" id="21204at2759"/>
<evidence type="ECO:0000313" key="11">
    <source>
        <dbReference type="EMBL" id="KII62300.1"/>
    </source>
</evidence>
<keyword evidence="3" id="KW-0808">Transferase</keyword>
<reference evidence="11 12" key="1">
    <citation type="journal article" date="2014" name="Genome Biol. Evol.">
        <title>The genome of the myxosporean Thelohanellus kitauei shows adaptations to nutrient acquisition within its fish host.</title>
        <authorList>
            <person name="Yang Y."/>
            <person name="Xiong J."/>
            <person name="Zhou Z."/>
            <person name="Huo F."/>
            <person name="Miao W."/>
            <person name="Ran C."/>
            <person name="Liu Y."/>
            <person name="Zhang J."/>
            <person name="Feng J."/>
            <person name="Wang M."/>
            <person name="Wang M."/>
            <person name="Wang L."/>
            <person name="Yao B."/>
        </authorList>
    </citation>
    <scope>NUCLEOTIDE SEQUENCE [LARGE SCALE GENOMIC DNA]</scope>
    <source>
        <strain evidence="11">Wuqing</strain>
    </source>
</reference>
<keyword evidence="4" id="KW-0479">Metal-binding</keyword>
<dbReference type="GO" id="GO:0008270">
    <property type="term" value="F:zinc ion binding"/>
    <property type="evidence" value="ECO:0007669"/>
    <property type="project" value="UniProtKB-KW"/>
</dbReference>
<dbReference type="GO" id="GO:0006513">
    <property type="term" value="P:protein monoubiquitination"/>
    <property type="evidence" value="ECO:0007669"/>
    <property type="project" value="TreeGrafter"/>
</dbReference>
<sequence length="273" mass="31345">MDSETASSDSVHSEIFIDSDDDIIFQRVVENNDEVIYVEDVVGHQEPKPIPIVESTMVCPICMSTIADPSILSPCYHIFCLRCAVPWLQTKPSCPVCRRIVKSIIYRIQDRETYLEEPVFSLPSHESNGQIMQDNPNLHLNELISQSVTAGDGMQRRRQIYRNNLRLVNGPPVIAGVGELVKCRPISEWIQRDVQAILPNDANIEKLVSDLMRVILDPQRPEYVRIRFVHMTPFRTLCNRYLGRFSMRFIDELLGFALSGHTMARYDYATVYK</sequence>
<dbReference type="InterPro" id="IPR013083">
    <property type="entry name" value="Znf_RING/FYVE/PHD"/>
</dbReference>
<dbReference type="PROSITE" id="PS50089">
    <property type="entry name" value="ZF_RING_2"/>
    <property type="match status" value="1"/>
</dbReference>
<dbReference type="OMA" id="WINIASS"/>
<keyword evidence="6" id="KW-0862">Zinc</keyword>
<evidence type="ECO:0000256" key="1">
    <source>
        <dbReference type="ARBA" id="ARBA00000900"/>
    </source>
</evidence>
<dbReference type="Gene3D" id="3.30.40.10">
    <property type="entry name" value="Zinc/RING finger domain, C3HC4 (zinc finger)"/>
    <property type="match status" value="1"/>
</dbReference>
<dbReference type="InterPro" id="IPR017907">
    <property type="entry name" value="Znf_RING_CS"/>
</dbReference>
<keyword evidence="7" id="KW-0805">Transcription regulation</keyword>
<evidence type="ECO:0000313" key="12">
    <source>
        <dbReference type="Proteomes" id="UP000031668"/>
    </source>
</evidence>
<comment type="caution">
    <text evidence="11">The sequence shown here is derived from an EMBL/GenBank/DDBJ whole genome shotgun (WGS) entry which is preliminary data.</text>
</comment>
<dbReference type="PROSITE" id="PS00518">
    <property type="entry name" value="ZF_RING_1"/>
    <property type="match status" value="1"/>
</dbReference>
<feature type="domain" description="RING-type" evidence="10">
    <location>
        <begin position="59"/>
        <end position="98"/>
    </location>
</feature>
<protein>
    <recommendedName>
        <fullName evidence="2">RING-type E3 ubiquitin transferase</fullName>
        <ecNumber evidence="2">2.3.2.27</ecNumber>
    </recommendedName>
</protein>
<dbReference type="SUPFAM" id="SSF57850">
    <property type="entry name" value="RING/U-box"/>
    <property type="match status" value="1"/>
</dbReference>
<organism evidence="11 12">
    <name type="scientific">Thelohanellus kitauei</name>
    <name type="common">Myxosporean</name>
    <dbReference type="NCBI Taxonomy" id="669202"/>
    <lineage>
        <taxon>Eukaryota</taxon>
        <taxon>Metazoa</taxon>
        <taxon>Cnidaria</taxon>
        <taxon>Myxozoa</taxon>
        <taxon>Myxosporea</taxon>
        <taxon>Bivalvulida</taxon>
        <taxon>Platysporina</taxon>
        <taxon>Myxobolidae</taxon>
        <taxon>Thelohanellus</taxon>
    </lineage>
</organism>
<evidence type="ECO:0000256" key="4">
    <source>
        <dbReference type="ARBA" id="ARBA00022723"/>
    </source>
</evidence>
<dbReference type="GO" id="GO:0061630">
    <property type="term" value="F:ubiquitin protein ligase activity"/>
    <property type="evidence" value="ECO:0007669"/>
    <property type="project" value="UniProtKB-EC"/>
</dbReference>
<gene>
    <name evidence="11" type="ORF">RF11_07581</name>
</gene>
<evidence type="ECO:0000256" key="7">
    <source>
        <dbReference type="ARBA" id="ARBA00023015"/>
    </source>
</evidence>
<evidence type="ECO:0000256" key="9">
    <source>
        <dbReference type="PROSITE-ProRule" id="PRU00175"/>
    </source>
</evidence>
<keyword evidence="5 9" id="KW-0863">Zinc-finger</keyword>
<dbReference type="PANTHER" id="PTHR46077">
    <property type="entry name" value="E3 UBIQUITIN-PROTEIN LIGASE TOPORS"/>
    <property type="match status" value="1"/>
</dbReference>
<keyword evidence="8" id="KW-0804">Transcription</keyword>
<accession>A0A0C2M5F9</accession>
<dbReference type="SMART" id="SM00184">
    <property type="entry name" value="RING"/>
    <property type="match status" value="1"/>
</dbReference>
<keyword evidence="12" id="KW-1185">Reference proteome</keyword>
<evidence type="ECO:0000256" key="2">
    <source>
        <dbReference type="ARBA" id="ARBA00012483"/>
    </source>
</evidence>